<feature type="binding site" evidence="11">
    <location>
        <position position="525"/>
    </location>
    <ligand>
        <name>Zn(2+)</name>
        <dbReference type="ChEBI" id="CHEBI:29105"/>
        <label>1</label>
    </ligand>
</feature>
<evidence type="ECO:0000259" key="13">
    <source>
        <dbReference type="PROSITE" id="PS51194"/>
    </source>
</evidence>
<evidence type="ECO:0000256" key="1">
    <source>
        <dbReference type="ARBA" id="ARBA00022515"/>
    </source>
</evidence>
<dbReference type="Gene3D" id="3.40.50.300">
    <property type="entry name" value="P-loop containing nucleotide triphosphate hydrolases"/>
    <property type="match status" value="2"/>
</dbReference>
<keyword evidence="4 11" id="KW-0547">Nucleotide-binding</keyword>
<dbReference type="CDD" id="cd17929">
    <property type="entry name" value="DEXHc_priA"/>
    <property type="match status" value="1"/>
</dbReference>
<reference evidence="14 15" key="1">
    <citation type="submission" date="2020-05" db="EMBL/GenBank/DDBJ databases">
        <title>The draft genome sequence of Maribacter arenosus CAU 1321.</title>
        <authorList>
            <person name="Mu L."/>
        </authorList>
    </citation>
    <scope>NUCLEOTIDE SEQUENCE [LARGE SCALE GENOMIC DNA]</scope>
    <source>
        <strain evidence="14 15">CAU 1321</strain>
    </source>
</reference>
<keyword evidence="2 11" id="KW-0235">DNA replication</keyword>
<accession>A0ABR7V8D9</accession>
<sequence length="818" mass="93764">MQHFINVILPIPLEKLFTYSISESEFQVLEAGMRVAVPFGKSKIYTALVYETHITPPEVYEAKEIHKILDEHPIVNQLQLKHWRWIADYYMCTIGEVFRSAMPSAFLLESETLILRNQRGVVDEGALKDDEFLVYEALQHQSMLRVDEVRAIVDTKNILPILNRLLEKNIIILKDEIYEQYKPKLVRYVKLGSAYKSEDRLEELLNSLTRAPKQSQVVLSLFQLQATDKKPIKVTDLERASGSSKAVIKTLIDKGILEEYHIQTDRVNYGGTTDDFDLKTLNEHQQKALQEIHESFDNKKVTLLHGVTSSGKTEVYVKLIEDCINAGKQALYLLPEIALTTQLITRLQDYFGEKVSVYHSKYSIHERVEVWNNVLVKKAKAQIVLGARSALFLPYSNLGLIIVDEEHEGSFKQFDPAPRYHARDAAIVLATLHQSNIILGSATPSIESYYNALTGKYGYTSIDRRFGDVLMPEIELVDLKEQTRKRRMKGHFSERLLAEITQTLNDGEQVILFQNRRGYAPILECTTCGHSPQCPNCDVSLTYHQFKKQLRCHYCGHHIALPESCEACGSPTLDTKGFGTEQVEQELKSLFPKSNIGRMDLDTTRGKYGYEKIITAFEQQELDILVGTQMLTKGLDFRNVGLVGIMNADSLLNFPDYRAHERSFQLLTQVGGRAGRTQKRGKVIIQSYNPYHQILKQVSTNDYEGMYKEQLYEREQFLYPPINRIIKITFKHKNFNRLNDAAEWFAKSLMNVFKAGILGPEYPPVARIRNQYLKNVIIKIPLGQPLGKTKNSIKRIENSFNAISQFRSVRVIYNVDHI</sequence>
<dbReference type="InterPro" id="IPR011545">
    <property type="entry name" value="DEAD/DEAH_box_helicase_dom"/>
</dbReference>
<dbReference type="InterPro" id="IPR040498">
    <property type="entry name" value="PriA_CRR"/>
</dbReference>
<feature type="domain" description="Helicase ATP-binding" evidence="12">
    <location>
        <begin position="293"/>
        <end position="462"/>
    </location>
</feature>
<dbReference type="EMBL" id="JABTCG010000001">
    <property type="protein sequence ID" value="MBD0849090.1"/>
    <property type="molecule type" value="Genomic_DNA"/>
</dbReference>
<evidence type="ECO:0000256" key="5">
    <source>
        <dbReference type="ARBA" id="ARBA00022801"/>
    </source>
</evidence>
<evidence type="ECO:0000256" key="2">
    <source>
        <dbReference type="ARBA" id="ARBA00022705"/>
    </source>
</evidence>
<name>A0ABR7V8D9_9FLAO</name>
<dbReference type="Pfam" id="PF18319">
    <property type="entry name" value="Zn_ribbon_PriA"/>
    <property type="match status" value="1"/>
</dbReference>
<dbReference type="RefSeq" id="WP_188312235.1">
    <property type="nucleotide sequence ID" value="NZ_JABTCG010000001.1"/>
</dbReference>
<evidence type="ECO:0000256" key="4">
    <source>
        <dbReference type="ARBA" id="ARBA00022741"/>
    </source>
</evidence>
<dbReference type="Pfam" id="PF18074">
    <property type="entry name" value="PriA_C"/>
    <property type="match status" value="1"/>
</dbReference>
<keyword evidence="5 11" id="KW-0378">Hydrolase</keyword>
<evidence type="ECO:0000313" key="15">
    <source>
        <dbReference type="Proteomes" id="UP000598350"/>
    </source>
</evidence>
<comment type="caution">
    <text evidence="14">The sequence shown here is derived from an EMBL/GenBank/DDBJ whole genome shotgun (WGS) entry which is preliminary data.</text>
</comment>
<dbReference type="InterPro" id="IPR042115">
    <property type="entry name" value="PriA_3primeBD_sf"/>
</dbReference>
<evidence type="ECO:0000313" key="14">
    <source>
        <dbReference type="EMBL" id="MBD0849090.1"/>
    </source>
</evidence>
<comment type="catalytic activity">
    <reaction evidence="11">
        <text>Couples ATP hydrolysis with the unwinding of duplex DNA by translocating in the 3'-5' direction.</text>
        <dbReference type="EC" id="5.6.2.4"/>
    </reaction>
</comment>
<comment type="similarity">
    <text evidence="11">Belongs to the helicase family. PriA subfamily.</text>
</comment>
<evidence type="ECO:0000256" key="8">
    <source>
        <dbReference type="ARBA" id="ARBA00022840"/>
    </source>
</evidence>
<dbReference type="InterPro" id="IPR001650">
    <property type="entry name" value="Helicase_C-like"/>
</dbReference>
<dbReference type="InterPro" id="IPR027417">
    <property type="entry name" value="P-loop_NTPase"/>
</dbReference>
<gene>
    <name evidence="11 14" type="primary">priA</name>
    <name evidence="14" type="ORF">HPE63_00295</name>
</gene>
<dbReference type="Pfam" id="PF00271">
    <property type="entry name" value="Helicase_C"/>
    <property type="match status" value="1"/>
</dbReference>
<dbReference type="Pfam" id="PF17764">
    <property type="entry name" value="PriA_3primeBD"/>
    <property type="match status" value="1"/>
</dbReference>
<keyword evidence="7 11" id="KW-0862">Zinc</keyword>
<feature type="binding site" evidence="11">
    <location>
        <position position="565"/>
    </location>
    <ligand>
        <name>Zn(2+)</name>
        <dbReference type="ChEBI" id="CHEBI:29105"/>
        <label>1</label>
    </ligand>
</feature>
<dbReference type="CDD" id="cd18804">
    <property type="entry name" value="SF2_C_priA"/>
    <property type="match status" value="1"/>
</dbReference>
<dbReference type="SMART" id="SM00487">
    <property type="entry name" value="DEXDc"/>
    <property type="match status" value="1"/>
</dbReference>
<dbReference type="NCBIfam" id="TIGR00595">
    <property type="entry name" value="priA"/>
    <property type="match status" value="1"/>
</dbReference>
<keyword evidence="6 11" id="KW-0347">Helicase</keyword>
<keyword evidence="1 11" id="KW-0639">Primosome</keyword>
<comment type="function">
    <text evidence="11">Initiates the restart of stalled replication forks, which reloads the replicative helicase on sites other than the origin of replication. Recognizes and binds to abandoned replication forks and remodels them to uncover a helicase loading site. Promotes assembly of the primosome at these replication forks.</text>
</comment>
<protein>
    <recommendedName>
        <fullName evidence="11">Replication restart protein PriA</fullName>
    </recommendedName>
    <alternativeName>
        <fullName evidence="11">ATP-dependent DNA helicase PriA</fullName>
        <ecNumber evidence="11">5.6.2.4</ecNumber>
    </alternativeName>
    <alternativeName>
        <fullName evidence="11">DNA 3'-5' helicase PriA</fullName>
    </alternativeName>
</protein>
<proteinExistence type="inferred from homology"/>
<feature type="binding site" evidence="11">
    <location>
        <position position="528"/>
    </location>
    <ligand>
        <name>Zn(2+)</name>
        <dbReference type="ChEBI" id="CHEBI:29105"/>
        <label>1</label>
    </ligand>
</feature>
<evidence type="ECO:0000256" key="11">
    <source>
        <dbReference type="HAMAP-Rule" id="MF_00983"/>
    </source>
</evidence>
<feature type="binding site" evidence="11">
    <location>
        <position position="552"/>
    </location>
    <ligand>
        <name>Zn(2+)</name>
        <dbReference type="ChEBI" id="CHEBI:29105"/>
        <label>2</label>
    </ligand>
</feature>
<evidence type="ECO:0000256" key="3">
    <source>
        <dbReference type="ARBA" id="ARBA00022723"/>
    </source>
</evidence>
<dbReference type="PANTHER" id="PTHR30580">
    <property type="entry name" value="PRIMOSOMAL PROTEIN N"/>
    <property type="match status" value="1"/>
</dbReference>
<evidence type="ECO:0000256" key="7">
    <source>
        <dbReference type="ARBA" id="ARBA00022833"/>
    </source>
</evidence>
<keyword evidence="10 11" id="KW-0413">Isomerase</keyword>
<keyword evidence="9 11" id="KW-0238">DNA-binding</keyword>
<dbReference type="SMART" id="SM00490">
    <property type="entry name" value="HELICc"/>
    <property type="match status" value="1"/>
</dbReference>
<feature type="binding site" evidence="11">
    <location>
        <position position="534"/>
    </location>
    <ligand>
        <name>Zn(2+)</name>
        <dbReference type="ChEBI" id="CHEBI:29105"/>
        <label>2</label>
    </ligand>
</feature>
<comment type="catalytic activity">
    <reaction evidence="11">
        <text>ATP + H2O = ADP + phosphate + H(+)</text>
        <dbReference type="Rhea" id="RHEA:13065"/>
        <dbReference type="ChEBI" id="CHEBI:15377"/>
        <dbReference type="ChEBI" id="CHEBI:15378"/>
        <dbReference type="ChEBI" id="CHEBI:30616"/>
        <dbReference type="ChEBI" id="CHEBI:43474"/>
        <dbReference type="ChEBI" id="CHEBI:456216"/>
        <dbReference type="EC" id="5.6.2.4"/>
    </reaction>
</comment>
<feature type="binding site" evidence="11">
    <location>
        <position position="537"/>
    </location>
    <ligand>
        <name>Zn(2+)</name>
        <dbReference type="ChEBI" id="CHEBI:29105"/>
        <label>2</label>
    </ligand>
</feature>
<dbReference type="Pfam" id="PF00270">
    <property type="entry name" value="DEAD"/>
    <property type="match status" value="1"/>
</dbReference>
<keyword evidence="3 11" id="KW-0479">Metal-binding</keyword>
<organism evidence="14 15">
    <name type="scientific">Maribacter arenosus</name>
    <dbReference type="NCBI Taxonomy" id="1854708"/>
    <lineage>
        <taxon>Bacteria</taxon>
        <taxon>Pseudomonadati</taxon>
        <taxon>Bacteroidota</taxon>
        <taxon>Flavobacteriia</taxon>
        <taxon>Flavobacteriales</taxon>
        <taxon>Flavobacteriaceae</taxon>
        <taxon>Maribacter</taxon>
    </lineage>
</organism>
<dbReference type="SUPFAM" id="SSF52540">
    <property type="entry name" value="P-loop containing nucleoside triphosphate hydrolases"/>
    <property type="match status" value="2"/>
</dbReference>
<dbReference type="PANTHER" id="PTHR30580:SF0">
    <property type="entry name" value="PRIMOSOMAL PROTEIN N"/>
    <property type="match status" value="1"/>
</dbReference>
<dbReference type="PROSITE" id="PS51194">
    <property type="entry name" value="HELICASE_CTER"/>
    <property type="match status" value="1"/>
</dbReference>
<dbReference type="EC" id="5.6.2.4" evidence="11"/>
<keyword evidence="8 11" id="KW-0067">ATP-binding</keyword>
<evidence type="ECO:0000259" key="12">
    <source>
        <dbReference type="PROSITE" id="PS51192"/>
    </source>
</evidence>
<feature type="binding site" evidence="11">
    <location>
        <position position="568"/>
    </location>
    <ligand>
        <name>Zn(2+)</name>
        <dbReference type="ChEBI" id="CHEBI:29105"/>
        <label>1</label>
    </ligand>
</feature>
<dbReference type="InterPro" id="IPR014001">
    <property type="entry name" value="Helicase_ATP-bd"/>
</dbReference>
<dbReference type="Proteomes" id="UP000598350">
    <property type="component" value="Unassembled WGS sequence"/>
</dbReference>
<feature type="domain" description="Helicase C-terminal" evidence="13">
    <location>
        <begin position="560"/>
        <end position="719"/>
    </location>
</feature>
<feature type="binding site" evidence="11">
    <location>
        <position position="555"/>
    </location>
    <ligand>
        <name>Zn(2+)</name>
        <dbReference type="ChEBI" id="CHEBI:29105"/>
        <label>2</label>
    </ligand>
</feature>
<dbReference type="InterPro" id="IPR041222">
    <property type="entry name" value="PriA_3primeBD"/>
</dbReference>
<dbReference type="InterPro" id="IPR005259">
    <property type="entry name" value="PriA"/>
</dbReference>
<evidence type="ECO:0000256" key="6">
    <source>
        <dbReference type="ARBA" id="ARBA00022806"/>
    </source>
</evidence>
<evidence type="ECO:0000256" key="10">
    <source>
        <dbReference type="ARBA" id="ARBA00023235"/>
    </source>
</evidence>
<comment type="cofactor">
    <cofactor evidence="11">
        <name>Zn(2+)</name>
        <dbReference type="ChEBI" id="CHEBI:29105"/>
    </cofactor>
    <text evidence="11">Binds 2 zinc ions per subunit.</text>
</comment>
<keyword evidence="15" id="KW-1185">Reference proteome</keyword>
<dbReference type="HAMAP" id="MF_00983">
    <property type="entry name" value="PriA"/>
    <property type="match status" value="1"/>
</dbReference>
<dbReference type="Gene3D" id="3.40.1440.60">
    <property type="entry name" value="PriA, 3(prime) DNA-binding domain"/>
    <property type="match status" value="1"/>
</dbReference>
<dbReference type="PROSITE" id="PS51192">
    <property type="entry name" value="HELICASE_ATP_BIND_1"/>
    <property type="match status" value="1"/>
</dbReference>
<comment type="subunit">
    <text evidence="11">Component of the replication restart primosome.</text>
</comment>
<dbReference type="InterPro" id="IPR041236">
    <property type="entry name" value="PriA_C"/>
</dbReference>
<evidence type="ECO:0000256" key="9">
    <source>
        <dbReference type="ARBA" id="ARBA00023125"/>
    </source>
</evidence>